<dbReference type="EMBL" id="BGPR01252787">
    <property type="protein sequence ID" value="GBM47383.1"/>
    <property type="molecule type" value="Genomic_DNA"/>
</dbReference>
<dbReference type="Gene3D" id="2.40.50.140">
    <property type="entry name" value="Nucleic acid-binding proteins"/>
    <property type="match status" value="1"/>
</dbReference>
<dbReference type="Proteomes" id="UP000499080">
    <property type="component" value="Unassembled WGS sequence"/>
</dbReference>
<evidence type="ECO:0000256" key="4">
    <source>
        <dbReference type="ARBA" id="ARBA00044496"/>
    </source>
</evidence>
<accession>A0A4Y2G180</accession>
<protein>
    <recommendedName>
        <fullName evidence="7">DNA-directed RNA polymerases I, II, and III subunit RPABC3</fullName>
    </recommendedName>
</protein>
<dbReference type="OrthoDB" id="10249565at2759"/>
<name>A0A4Y2G180_ARAVE</name>
<reference evidence="5 6" key="1">
    <citation type="journal article" date="2019" name="Sci. Rep.">
        <title>Orb-weaving spider Araneus ventricosus genome elucidates the spidroin gene catalogue.</title>
        <authorList>
            <person name="Kono N."/>
            <person name="Nakamura H."/>
            <person name="Ohtoshi R."/>
            <person name="Moran D.A.P."/>
            <person name="Shinohara A."/>
            <person name="Yoshida Y."/>
            <person name="Fujiwara M."/>
            <person name="Mori M."/>
            <person name="Tomita M."/>
            <person name="Arakawa K."/>
        </authorList>
    </citation>
    <scope>NUCLEOTIDE SEQUENCE [LARGE SCALE GENOMIC DNA]</scope>
</reference>
<comment type="subcellular location">
    <subcellularLocation>
        <location evidence="1">Nucleus</location>
    </subcellularLocation>
</comment>
<organism evidence="5 6">
    <name type="scientific">Araneus ventricosus</name>
    <name type="common">Orbweaver spider</name>
    <name type="synonym">Epeira ventricosa</name>
    <dbReference type="NCBI Taxonomy" id="182803"/>
    <lineage>
        <taxon>Eukaryota</taxon>
        <taxon>Metazoa</taxon>
        <taxon>Ecdysozoa</taxon>
        <taxon>Arthropoda</taxon>
        <taxon>Chelicerata</taxon>
        <taxon>Arachnida</taxon>
        <taxon>Araneae</taxon>
        <taxon>Araneomorphae</taxon>
        <taxon>Entelegynae</taxon>
        <taxon>Araneoidea</taxon>
        <taxon>Araneidae</taxon>
        <taxon>Araneus</taxon>
    </lineage>
</organism>
<dbReference type="PANTHER" id="PTHR10917">
    <property type="entry name" value="DNA-DIRECTED RNA POLYMERASES I, II, AND III SUBUNIT RPABC3"/>
    <property type="match status" value="1"/>
</dbReference>
<dbReference type="AlphaFoldDB" id="A0A4Y2G180"/>
<evidence type="ECO:0000256" key="3">
    <source>
        <dbReference type="ARBA" id="ARBA00023242"/>
    </source>
</evidence>
<keyword evidence="3" id="KW-0539">Nucleus</keyword>
<proteinExistence type="inferred from homology"/>
<evidence type="ECO:0008006" key="7">
    <source>
        <dbReference type="Google" id="ProtNLM"/>
    </source>
</evidence>
<evidence type="ECO:0000256" key="1">
    <source>
        <dbReference type="ARBA" id="ARBA00004123"/>
    </source>
</evidence>
<evidence type="ECO:0000313" key="5">
    <source>
        <dbReference type="EMBL" id="GBM47383.1"/>
    </source>
</evidence>
<dbReference type="GO" id="GO:0006351">
    <property type="term" value="P:DNA-templated transcription"/>
    <property type="evidence" value="ECO:0007669"/>
    <property type="project" value="InterPro"/>
</dbReference>
<dbReference type="InterPro" id="IPR012340">
    <property type="entry name" value="NA-bd_OB-fold"/>
</dbReference>
<dbReference type="PANTHER" id="PTHR10917:SF0">
    <property type="entry name" value="DNA-DIRECTED RNA POLYMERASES I, II, AND III SUBUNIT RPABC3"/>
    <property type="match status" value="1"/>
</dbReference>
<dbReference type="GO" id="GO:0005665">
    <property type="term" value="C:RNA polymerase II, core complex"/>
    <property type="evidence" value="ECO:0007669"/>
    <property type="project" value="TreeGrafter"/>
</dbReference>
<evidence type="ECO:0000256" key="2">
    <source>
        <dbReference type="ARBA" id="ARBA00008912"/>
    </source>
</evidence>
<evidence type="ECO:0000313" key="6">
    <source>
        <dbReference type="Proteomes" id="UP000499080"/>
    </source>
</evidence>
<dbReference type="SUPFAM" id="SSF50249">
    <property type="entry name" value="Nucleic acid-binding proteins"/>
    <property type="match status" value="1"/>
</dbReference>
<sequence length="83" mass="9284">MLCELHVVKHSFSPTDECDFCPAGDKFRLVIASTLKENGQPDDGEYYSILDSGPSRADAFEYVCYGKIYRIEGDDAVQEASRL</sequence>
<gene>
    <name evidence="5" type="ORF">AVEN_74671_1</name>
</gene>
<comment type="function">
    <text evidence="4">DNA-dependent RNA polymerase catalyzes the transcription of DNA into RNA using the four ribonucleoside triphosphates as substrates. Common component of RNA polymerases I, II and III which synthesize ribosomal RNA precursors, mRNA precursors and many functional non-coding RNAs, and small RNAs, such as 5S rRNA and tRNAs, respectively.</text>
</comment>
<dbReference type="GO" id="GO:0003899">
    <property type="term" value="F:DNA-directed RNA polymerase activity"/>
    <property type="evidence" value="ECO:0007669"/>
    <property type="project" value="InterPro"/>
</dbReference>
<keyword evidence="6" id="KW-1185">Reference proteome</keyword>
<dbReference type="GO" id="GO:0005736">
    <property type="term" value="C:RNA polymerase I complex"/>
    <property type="evidence" value="ECO:0007669"/>
    <property type="project" value="TreeGrafter"/>
</dbReference>
<dbReference type="GO" id="GO:0005666">
    <property type="term" value="C:RNA polymerase III complex"/>
    <property type="evidence" value="ECO:0007669"/>
    <property type="project" value="TreeGrafter"/>
</dbReference>
<dbReference type="Pfam" id="PF03870">
    <property type="entry name" value="RNA_pol_Rpb8"/>
    <property type="match status" value="1"/>
</dbReference>
<dbReference type="InterPro" id="IPR005570">
    <property type="entry name" value="RPABC3"/>
</dbReference>
<comment type="caution">
    <text evidence="5">The sequence shown here is derived from an EMBL/GenBank/DDBJ whole genome shotgun (WGS) entry which is preliminary data.</text>
</comment>
<comment type="similarity">
    <text evidence="2">Belongs to the eukaryotic RPB8 RNA polymerase subunit family.</text>
</comment>